<dbReference type="AlphaFoldDB" id="A0A1F5K3T2"/>
<evidence type="ECO:0000256" key="2">
    <source>
        <dbReference type="ARBA" id="ARBA00022525"/>
    </source>
</evidence>
<name>A0A1F5K3T2_9BACT</name>
<dbReference type="NCBIfam" id="TIGR01167">
    <property type="entry name" value="LPXTG_anchor"/>
    <property type="match status" value="1"/>
</dbReference>
<keyword evidence="1" id="KW-0134">Cell wall</keyword>
<evidence type="ECO:0000313" key="9">
    <source>
        <dbReference type="Proteomes" id="UP000179051"/>
    </source>
</evidence>
<feature type="domain" description="Gram-positive cocci surface proteins LPxTG" evidence="7">
    <location>
        <begin position="343"/>
        <end position="371"/>
    </location>
</feature>
<gene>
    <name evidence="8" type="ORF">A3E66_04360</name>
</gene>
<feature type="chain" id="PRO_5009519090" description="Gram-positive cocci surface proteins LPxTG domain-containing protein" evidence="6">
    <location>
        <begin position="27"/>
        <end position="385"/>
    </location>
</feature>
<dbReference type="EMBL" id="MFDF01000011">
    <property type="protein sequence ID" value="OGE35653.1"/>
    <property type="molecule type" value="Genomic_DNA"/>
</dbReference>
<keyword evidence="5" id="KW-0472">Membrane</keyword>
<feature type="compositionally biased region" description="Low complexity" evidence="4">
    <location>
        <begin position="77"/>
        <end position="87"/>
    </location>
</feature>
<dbReference type="Proteomes" id="UP000179051">
    <property type="component" value="Unassembled WGS sequence"/>
</dbReference>
<comment type="caution">
    <text evidence="8">The sequence shown here is derived from an EMBL/GenBank/DDBJ whole genome shotgun (WGS) entry which is preliminary data.</text>
</comment>
<keyword evidence="5" id="KW-0812">Transmembrane</keyword>
<keyword evidence="5" id="KW-1133">Transmembrane helix</keyword>
<proteinExistence type="predicted"/>
<keyword evidence="6" id="KW-0732">Signal</keyword>
<keyword evidence="3" id="KW-0572">Peptidoglycan-anchor</keyword>
<evidence type="ECO:0000256" key="6">
    <source>
        <dbReference type="SAM" id="SignalP"/>
    </source>
</evidence>
<evidence type="ECO:0000259" key="7">
    <source>
        <dbReference type="Pfam" id="PF00746"/>
    </source>
</evidence>
<feature type="signal peptide" evidence="6">
    <location>
        <begin position="1"/>
        <end position="26"/>
    </location>
</feature>
<evidence type="ECO:0000256" key="5">
    <source>
        <dbReference type="SAM" id="Phobius"/>
    </source>
</evidence>
<reference evidence="8 9" key="1">
    <citation type="journal article" date="2016" name="Nat. Commun.">
        <title>Thousands of microbial genomes shed light on interconnected biogeochemical processes in an aquifer system.</title>
        <authorList>
            <person name="Anantharaman K."/>
            <person name="Brown C.T."/>
            <person name="Hug L.A."/>
            <person name="Sharon I."/>
            <person name="Castelle C.J."/>
            <person name="Probst A.J."/>
            <person name="Thomas B.C."/>
            <person name="Singh A."/>
            <person name="Wilkins M.J."/>
            <person name="Karaoz U."/>
            <person name="Brodie E.L."/>
            <person name="Williams K.H."/>
            <person name="Hubbard S.S."/>
            <person name="Banfield J.F."/>
        </authorList>
    </citation>
    <scope>NUCLEOTIDE SEQUENCE [LARGE SCALE GENOMIC DNA]</scope>
</reference>
<evidence type="ECO:0000256" key="3">
    <source>
        <dbReference type="ARBA" id="ARBA00023088"/>
    </source>
</evidence>
<feature type="compositionally biased region" description="Polar residues" evidence="4">
    <location>
        <begin position="63"/>
        <end position="76"/>
    </location>
</feature>
<keyword evidence="2" id="KW-0964">Secreted</keyword>
<dbReference type="InterPro" id="IPR019931">
    <property type="entry name" value="LPXTG_anchor"/>
</dbReference>
<accession>A0A1F5K3T2</accession>
<evidence type="ECO:0000256" key="1">
    <source>
        <dbReference type="ARBA" id="ARBA00022512"/>
    </source>
</evidence>
<protein>
    <recommendedName>
        <fullName evidence="7">Gram-positive cocci surface proteins LPxTG domain-containing protein</fullName>
    </recommendedName>
</protein>
<organism evidence="8 9">
    <name type="scientific">Candidatus Daviesbacteria bacterium RIFCSPHIGHO2_12_FULL_37_16</name>
    <dbReference type="NCBI Taxonomy" id="1797778"/>
    <lineage>
        <taxon>Bacteria</taxon>
        <taxon>Candidatus Daviesiibacteriota</taxon>
    </lineage>
</organism>
<feature type="transmembrane region" description="Helical" evidence="5">
    <location>
        <begin position="353"/>
        <end position="370"/>
    </location>
</feature>
<evidence type="ECO:0000256" key="4">
    <source>
        <dbReference type="SAM" id="MobiDB-lite"/>
    </source>
</evidence>
<feature type="region of interest" description="Disordered" evidence="4">
    <location>
        <begin position="63"/>
        <end position="87"/>
    </location>
</feature>
<evidence type="ECO:0000313" key="8">
    <source>
        <dbReference type="EMBL" id="OGE35653.1"/>
    </source>
</evidence>
<dbReference type="Pfam" id="PF00746">
    <property type="entry name" value="Gram_pos_anchor"/>
    <property type="match status" value="1"/>
</dbReference>
<sequence length="385" mass="39450">MIMIIKKLVSLFIVLVLLINPTSVFADEMSISGNGEGSSSNVNIQSFATNTVEQNNQAEVNNDVSADTNTGENQASDNTGGDTNINTGNAEVVLGVENTMNLSSAEIGCCPSPTEVEIKNNGNDSSNTINLDLTNTTTVNVNNDATITNNIYGYANTGENEANDNGGNVIINTGDIYGKIFVDNGPINVAHVSAGTGGGGLLASISGNGSGSVNDIFFNQNLNTDVRVNNNADIKNILSFYANTGKNKANGNLGNVLIDTGDILVDIFVKNTVNLSFVDVNCCQNPQNPPPCPESECPTPTPPCTENCNPSGPCVSDCGGGGNGGGGGGDSAGAAGPAAVLGAVLPATGGYDLIFLTLAGLLFIASGIMLRRQSNKPLSQVFAFV</sequence>